<dbReference type="Proteomes" id="UP000177215">
    <property type="component" value="Unassembled WGS sequence"/>
</dbReference>
<comment type="caution">
    <text evidence="1">The sequence shown here is derived from an EMBL/GenBank/DDBJ whole genome shotgun (WGS) entry which is preliminary data.</text>
</comment>
<organism evidence="1 2">
    <name type="scientific">Candidatus Kaiserbacteria bacterium RIFCSPLOWO2_01_FULL_54_24</name>
    <dbReference type="NCBI Taxonomy" id="1798515"/>
    <lineage>
        <taxon>Bacteria</taxon>
        <taxon>Candidatus Kaiseribacteriota</taxon>
    </lineage>
</organism>
<gene>
    <name evidence="1" type="ORF">A3B35_00375</name>
</gene>
<sequence length="205" mass="21714">MKNTLIGVLAAVALAVIGYFIWAALSQPVVPSEEVPATETKNAYATSTFTIQYPSSYTLNDTYAYEQFKGKPIAGVKFLVPESLASGTNLSSSDTGVSVESLPRAKNCTGDIYIFANVKAVDLTVGSTTYSVATSTGAAAGNTYEEQVFAIKGSSPCTAVRYFIHSSNIGNFAPAEGDTTSTKEFDRSALLRAFDDIRDSLVLGQ</sequence>
<name>A0A1F6ESQ3_9BACT</name>
<evidence type="ECO:0000313" key="2">
    <source>
        <dbReference type="Proteomes" id="UP000177215"/>
    </source>
</evidence>
<dbReference type="EMBL" id="MFMC01000047">
    <property type="protein sequence ID" value="OGG76684.1"/>
    <property type="molecule type" value="Genomic_DNA"/>
</dbReference>
<evidence type="ECO:0000313" key="1">
    <source>
        <dbReference type="EMBL" id="OGG76684.1"/>
    </source>
</evidence>
<proteinExistence type="predicted"/>
<dbReference type="AlphaFoldDB" id="A0A1F6ESQ3"/>
<evidence type="ECO:0008006" key="3">
    <source>
        <dbReference type="Google" id="ProtNLM"/>
    </source>
</evidence>
<accession>A0A1F6ESQ3</accession>
<protein>
    <recommendedName>
        <fullName evidence="3">PsbP C-terminal domain-containing protein</fullName>
    </recommendedName>
</protein>
<dbReference type="STRING" id="1798515.A3B35_00375"/>
<reference evidence="1 2" key="1">
    <citation type="journal article" date="2016" name="Nat. Commun.">
        <title>Thousands of microbial genomes shed light on interconnected biogeochemical processes in an aquifer system.</title>
        <authorList>
            <person name="Anantharaman K."/>
            <person name="Brown C.T."/>
            <person name="Hug L.A."/>
            <person name="Sharon I."/>
            <person name="Castelle C.J."/>
            <person name="Probst A.J."/>
            <person name="Thomas B.C."/>
            <person name="Singh A."/>
            <person name="Wilkins M.J."/>
            <person name="Karaoz U."/>
            <person name="Brodie E.L."/>
            <person name="Williams K.H."/>
            <person name="Hubbard S.S."/>
            <person name="Banfield J.F."/>
        </authorList>
    </citation>
    <scope>NUCLEOTIDE SEQUENCE [LARGE SCALE GENOMIC DNA]</scope>
</reference>